<name>A0A1G1XWW4_9BACT</name>
<dbReference type="EMBL" id="MHIB01000030">
    <property type="protein sequence ID" value="OGY43777.1"/>
    <property type="molecule type" value="Genomic_DNA"/>
</dbReference>
<accession>A0A1G1XWW4</accession>
<dbReference type="STRING" id="1797532.A2729_00830"/>
<proteinExistence type="predicted"/>
<reference evidence="1 2" key="1">
    <citation type="journal article" date="2016" name="Nat. Commun.">
        <title>Thousands of microbial genomes shed light on interconnected biogeochemical processes in an aquifer system.</title>
        <authorList>
            <person name="Anantharaman K."/>
            <person name="Brown C.T."/>
            <person name="Hug L.A."/>
            <person name="Sharon I."/>
            <person name="Castelle C.J."/>
            <person name="Probst A.J."/>
            <person name="Thomas B.C."/>
            <person name="Singh A."/>
            <person name="Wilkins M.J."/>
            <person name="Karaoz U."/>
            <person name="Brodie E.L."/>
            <person name="Williams K.H."/>
            <person name="Hubbard S.S."/>
            <person name="Banfield J.F."/>
        </authorList>
    </citation>
    <scope>NUCLEOTIDE SEQUENCE [LARGE SCALE GENOMIC DNA]</scope>
</reference>
<organism evidence="1 2">
    <name type="scientific">Candidatus Buchananbacteria bacterium RIFCSPHIGHO2_01_FULL_39_14</name>
    <dbReference type="NCBI Taxonomy" id="1797532"/>
    <lineage>
        <taxon>Bacteria</taxon>
        <taxon>Candidatus Buchananiibacteriota</taxon>
    </lineage>
</organism>
<protein>
    <submittedName>
        <fullName evidence="1">Uncharacterized protein</fullName>
    </submittedName>
</protein>
<sequence>MKITLSHQTTQKDATKKIDDYLNYLLKQKYPGIEVIDPTKEWTDNFMRFYFAIEKMLWDMEYEI</sequence>
<dbReference type="AlphaFoldDB" id="A0A1G1XWW4"/>
<gene>
    <name evidence="1" type="ORF">A2729_00830</name>
</gene>
<comment type="caution">
    <text evidence="1">The sequence shown here is derived from an EMBL/GenBank/DDBJ whole genome shotgun (WGS) entry which is preliminary data.</text>
</comment>
<evidence type="ECO:0000313" key="2">
    <source>
        <dbReference type="Proteomes" id="UP000178930"/>
    </source>
</evidence>
<evidence type="ECO:0000313" key="1">
    <source>
        <dbReference type="EMBL" id="OGY43777.1"/>
    </source>
</evidence>
<dbReference type="Proteomes" id="UP000178930">
    <property type="component" value="Unassembled WGS sequence"/>
</dbReference>